<dbReference type="EMBL" id="CP010519">
    <property type="protein sequence ID" value="AJE81373.1"/>
    <property type="molecule type" value="Genomic_DNA"/>
</dbReference>
<gene>
    <name evidence="4" type="ORF">SLNWT_0997</name>
</gene>
<dbReference type="InterPro" id="IPR050267">
    <property type="entry name" value="Anti-sigma-factor_SerPK"/>
</dbReference>
<dbReference type="Proteomes" id="UP000031523">
    <property type="component" value="Chromosome"/>
</dbReference>
<accession>A0A0B5EGW9</accession>
<dbReference type="GO" id="GO:0004674">
    <property type="term" value="F:protein serine/threonine kinase activity"/>
    <property type="evidence" value="ECO:0007669"/>
    <property type="project" value="UniProtKB-KW"/>
</dbReference>
<evidence type="ECO:0000313" key="4">
    <source>
        <dbReference type="EMBL" id="AJE81373.1"/>
    </source>
</evidence>
<dbReference type="PANTHER" id="PTHR35526">
    <property type="entry name" value="ANTI-SIGMA-F FACTOR RSBW-RELATED"/>
    <property type="match status" value="1"/>
</dbReference>
<keyword evidence="1" id="KW-0418">Kinase</keyword>
<sequence>MTSPESPTGTPPARDHPEAAPARGGAPFAVCALTAGPAAIPRLRRFVRHLARAWGLPEDLAHTLGLAATELGTNALRHSGSPRLTVTLRLRTGAAVLAVADAGRWLPAPREAPPEDARTAAALPCGGRGLHLVRSCATRCEIHRGSTGTTVTAVFAIPPPGSGPPAADDEAPEGAPGAVARCVRQDDETAPRVAPRRRPGSEPAHIAGRTDRGFLPRLSTAPGAH</sequence>
<reference evidence="4 5" key="1">
    <citation type="submission" date="2015-01" db="EMBL/GenBank/DDBJ databases">
        <title>Enhanced salinomycin production by adjusting the supply of polyketide extender units in Streptomyce albus DSM 41398.</title>
        <authorList>
            <person name="Lu C."/>
        </authorList>
    </citation>
    <scope>NUCLEOTIDE SEQUENCE [LARGE SCALE GENOMIC DNA]</scope>
    <source>
        <strain evidence="5">ATCC 21838 / DSM 41398 / FERM P-419 / JCM 4703 / NBRC 107858</strain>
    </source>
</reference>
<evidence type="ECO:0000256" key="2">
    <source>
        <dbReference type="SAM" id="MobiDB-lite"/>
    </source>
</evidence>
<protein>
    <recommendedName>
        <fullName evidence="3">Histidine kinase/HSP90-like ATPase domain-containing protein</fullName>
    </recommendedName>
</protein>
<feature type="region of interest" description="Disordered" evidence="2">
    <location>
        <begin position="1"/>
        <end position="22"/>
    </location>
</feature>
<feature type="region of interest" description="Disordered" evidence="2">
    <location>
        <begin position="158"/>
        <end position="225"/>
    </location>
</feature>
<organism evidence="4 5">
    <name type="scientific">Streptomyces albus (strain ATCC 21838 / DSM 41398 / FERM P-419 / JCM 4703 / NBRC 107858)</name>
    <dbReference type="NCBI Taxonomy" id="1081613"/>
    <lineage>
        <taxon>Bacteria</taxon>
        <taxon>Bacillati</taxon>
        <taxon>Actinomycetota</taxon>
        <taxon>Actinomycetes</taxon>
        <taxon>Kitasatosporales</taxon>
        <taxon>Streptomycetaceae</taxon>
        <taxon>Streptomyces</taxon>
    </lineage>
</organism>
<evidence type="ECO:0000259" key="3">
    <source>
        <dbReference type="Pfam" id="PF13581"/>
    </source>
</evidence>
<evidence type="ECO:0000313" key="5">
    <source>
        <dbReference type="Proteomes" id="UP000031523"/>
    </source>
</evidence>
<dbReference type="Pfam" id="PF13581">
    <property type="entry name" value="HATPase_c_2"/>
    <property type="match status" value="1"/>
</dbReference>
<dbReference type="SUPFAM" id="SSF55874">
    <property type="entry name" value="ATPase domain of HSP90 chaperone/DNA topoisomerase II/histidine kinase"/>
    <property type="match status" value="1"/>
</dbReference>
<keyword evidence="1" id="KW-0808">Transferase</keyword>
<dbReference type="PANTHER" id="PTHR35526:SF3">
    <property type="entry name" value="ANTI-SIGMA-F FACTOR RSBW"/>
    <property type="match status" value="1"/>
</dbReference>
<dbReference type="InterPro" id="IPR036890">
    <property type="entry name" value="HATPase_C_sf"/>
</dbReference>
<dbReference type="CDD" id="cd16936">
    <property type="entry name" value="HATPase_RsbW-like"/>
    <property type="match status" value="1"/>
</dbReference>
<dbReference type="KEGG" id="sals:SLNWT_0997"/>
<dbReference type="Gene3D" id="3.30.565.10">
    <property type="entry name" value="Histidine kinase-like ATPase, C-terminal domain"/>
    <property type="match status" value="1"/>
</dbReference>
<dbReference type="InterPro" id="IPR003594">
    <property type="entry name" value="HATPase_dom"/>
</dbReference>
<keyword evidence="1" id="KW-0723">Serine/threonine-protein kinase</keyword>
<proteinExistence type="predicted"/>
<evidence type="ECO:0000256" key="1">
    <source>
        <dbReference type="ARBA" id="ARBA00022527"/>
    </source>
</evidence>
<name>A0A0B5EGW9_STRA4</name>
<feature type="domain" description="Histidine kinase/HSP90-like ATPase" evidence="3">
    <location>
        <begin position="34"/>
        <end position="154"/>
    </location>
</feature>
<keyword evidence="5" id="KW-1185">Reference proteome</keyword>
<dbReference type="AlphaFoldDB" id="A0A0B5EGW9"/>